<evidence type="ECO:0000256" key="9">
    <source>
        <dbReference type="ARBA" id="ARBA00023136"/>
    </source>
</evidence>
<dbReference type="Bgee" id="ENSCJAG00000002254">
    <property type="expression patterns" value="Expressed in kidney and 6 other cell types or tissues"/>
</dbReference>
<dbReference type="InterPro" id="IPR000832">
    <property type="entry name" value="GPCR_2_secretin-like"/>
</dbReference>
<dbReference type="InterPro" id="IPR050332">
    <property type="entry name" value="GPCR_2"/>
</dbReference>
<evidence type="ECO:0000259" key="21">
    <source>
        <dbReference type="PROSITE" id="PS50261"/>
    </source>
</evidence>
<keyword evidence="23" id="KW-1185">Reference proteome</keyword>
<name>A0A5F4WC28_CALJA</name>
<comment type="subcellular location">
    <subcellularLocation>
        <location evidence="1">Cell membrane</location>
        <topology evidence="1">Multi-pass membrane protein</topology>
    </subcellularLocation>
</comment>
<reference evidence="22" key="3">
    <citation type="submission" date="2025-09" db="UniProtKB">
        <authorList>
            <consortium name="Ensembl"/>
        </authorList>
    </citation>
    <scope>IDENTIFICATION</scope>
</reference>
<feature type="transmembrane region" description="Helical" evidence="19">
    <location>
        <begin position="598"/>
        <end position="618"/>
    </location>
</feature>
<dbReference type="GeneTree" id="ENSGT00940000158574"/>
<dbReference type="AlphaFoldDB" id="A0A5F4WC28"/>
<dbReference type="GO" id="GO:0017046">
    <property type="term" value="F:peptide hormone binding"/>
    <property type="evidence" value="ECO:0007669"/>
    <property type="project" value="Ensembl"/>
</dbReference>
<dbReference type="InterPro" id="IPR002170">
    <property type="entry name" value="GPCR_2_parathyroid_rcpt"/>
</dbReference>
<dbReference type="Gene3D" id="1.20.1070.10">
    <property type="entry name" value="Rhodopsin 7-helix transmembrane proteins"/>
    <property type="match status" value="1"/>
</dbReference>
<evidence type="ECO:0000256" key="6">
    <source>
        <dbReference type="ARBA" id="ARBA00022729"/>
    </source>
</evidence>
<evidence type="ECO:0000256" key="19">
    <source>
        <dbReference type="SAM" id="Phobius"/>
    </source>
</evidence>
<dbReference type="GO" id="GO:0002062">
    <property type="term" value="P:chondrocyte differentiation"/>
    <property type="evidence" value="ECO:0007669"/>
    <property type="project" value="Ensembl"/>
</dbReference>
<reference evidence="22" key="2">
    <citation type="submission" date="2025-08" db="UniProtKB">
        <authorList>
            <consortium name="Ensembl"/>
        </authorList>
    </citation>
    <scope>IDENTIFICATION</scope>
</reference>
<dbReference type="GO" id="GO:0002076">
    <property type="term" value="P:osteoblast development"/>
    <property type="evidence" value="ECO:0007669"/>
    <property type="project" value="Ensembl"/>
</dbReference>
<dbReference type="GO" id="GO:0048469">
    <property type="term" value="P:cell maturation"/>
    <property type="evidence" value="ECO:0007669"/>
    <property type="project" value="Ensembl"/>
</dbReference>
<dbReference type="GO" id="GO:0045453">
    <property type="term" value="P:bone resorption"/>
    <property type="evidence" value="ECO:0007669"/>
    <property type="project" value="Ensembl"/>
</dbReference>
<evidence type="ECO:0000256" key="2">
    <source>
        <dbReference type="ARBA" id="ARBA00005314"/>
    </source>
</evidence>
<dbReference type="CDD" id="cd15984">
    <property type="entry name" value="7tmB1_PTH1R"/>
    <property type="match status" value="1"/>
</dbReference>
<dbReference type="Pfam" id="PF00002">
    <property type="entry name" value="7tm_2"/>
    <property type="match status" value="1"/>
</dbReference>
<protein>
    <recommendedName>
        <fullName evidence="3">Parathyroid hormone/parathyroid hormone-related peptide receptor</fullName>
    </recommendedName>
    <alternativeName>
        <fullName evidence="14">PTH/PTHrP type I receptor</fullName>
    </alternativeName>
    <alternativeName>
        <fullName evidence="15">Parathyroid hormone 1 receptor</fullName>
    </alternativeName>
</protein>
<keyword evidence="13" id="KW-0807">Transducer</keyword>
<dbReference type="PROSITE" id="PS50261">
    <property type="entry name" value="G_PROTEIN_RECEP_F2_4"/>
    <property type="match status" value="1"/>
</dbReference>
<reference evidence="22" key="1">
    <citation type="submission" date="2009-03" db="EMBL/GenBank/DDBJ databases">
        <authorList>
            <person name="Warren W."/>
            <person name="Ye L."/>
            <person name="Minx P."/>
            <person name="Worley K."/>
            <person name="Gibbs R."/>
            <person name="Wilson R.K."/>
        </authorList>
    </citation>
    <scope>NUCLEOTIDE SEQUENCE [LARGE SCALE GENOMIC DNA]</scope>
</reference>
<evidence type="ECO:0000256" key="3">
    <source>
        <dbReference type="ARBA" id="ARBA00020798"/>
    </source>
</evidence>
<evidence type="ECO:0000256" key="17">
    <source>
        <dbReference type="ARBA" id="ARBA00093493"/>
    </source>
</evidence>
<keyword evidence="4" id="KW-1003">Cell membrane</keyword>
<keyword evidence="5 19" id="KW-0812">Transmembrane</keyword>
<feature type="domain" description="G-protein coupled receptors family 2 profile 1" evidence="20">
    <location>
        <begin position="300"/>
        <end position="366"/>
    </location>
</feature>
<dbReference type="InterPro" id="IPR017983">
    <property type="entry name" value="GPCR_2_secretin-like_CS"/>
</dbReference>
<organism evidence="22 23">
    <name type="scientific">Callithrix jacchus</name>
    <name type="common">White-tufted-ear marmoset</name>
    <name type="synonym">Simia Jacchus</name>
    <dbReference type="NCBI Taxonomy" id="9483"/>
    <lineage>
        <taxon>Eukaryota</taxon>
        <taxon>Metazoa</taxon>
        <taxon>Chordata</taxon>
        <taxon>Craniata</taxon>
        <taxon>Vertebrata</taxon>
        <taxon>Euteleostomi</taxon>
        <taxon>Mammalia</taxon>
        <taxon>Eutheria</taxon>
        <taxon>Euarchontoglires</taxon>
        <taxon>Primates</taxon>
        <taxon>Haplorrhini</taxon>
        <taxon>Platyrrhini</taxon>
        <taxon>Cebidae</taxon>
        <taxon>Callitrichinae</taxon>
        <taxon>Callithrix</taxon>
        <taxon>Callithrix</taxon>
    </lineage>
</organism>
<dbReference type="GO" id="GO:0007200">
    <property type="term" value="P:phospholipase C-activating G protein-coupled receptor signaling pathway"/>
    <property type="evidence" value="ECO:0007669"/>
    <property type="project" value="Ensembl"/>
</dbReference>
<evidence type="ECO:0000256" key="15">
    <source>
        <dbReference type="ARBA" id="ARBA00032662"/>
    </source>
</evidence>
<dbReference type="PANTHER" id="PTHR45620:SF27">
    <property type="entry name" value="PARATHYROID HORMONE_PARATHYROID HORMONE-RELATED PEPTIDE RECEPTOR"/>
    <property type="match status" value="1"/>
</dbReference>
<feature type="domain" description="G-protein coupled receptors family 2 profile 2" evidence="21">
    <location>
        <begin position="379"/>
        <end position="655"/>
    </location>
</feature>
<dbReference type="SUPFAM" id="SSF81321">
    <property type="entry name" value="Family A G protein-coupled receptor-like"/>
    <property type="match status" value="1"/>
</dbReference>
<dbReference type="FunFam" id="1.20.1070.10:FF:000070">
    <property type="entry name" value="Parathyroid hormone/parathyroid hormone-related peptide receptor"/>
    <property type="match status" value="1"/>
</dbReference>
<dbReference type="Ensembl" id="ENSCJAT00000114909.2">
    <property type="protein sequence ID" value="ENSCJAP00000075233.2"/>
    <property type="gene ID" value="ENSCJAG00000002254.5"/>
</dbReference>
<dbReference type="PRINTS" id="PR00393">
    <property type="entry name" value="PTRHORMONER"/>
</dbReference>
<dbReference type="PRINTS" id="PR00249">
    <property type="entry name" value="GPCRSECRETIN"/>
</dbReference>
<evidence type="ECO:0000256" key="7">
    <source>
        <dbReference type="ARBA" id="ARBA00022989"/>
    </source>
</evidence>
<dbReference type="Proteomes" id="UP000008225">
    <property type="component" value="Chromosome 15"/>
</dbReference>
<dbReference type="InParanoid" id="A0A5F4WC28"/>
<comment type="similarity">
    <text evidence="2">Belongs to the G-protein coupled receptor 2 family.</text>
</comment>
<evidence type="ECO:0000256" key="11">
    <source>
        <dbReference type="ARBA" id="ARBA00023170"/>
    </source>
</evidence>
<feature type="region of interest" description="Disordered" evidence="18">
    <location>
        <begin position="259"/>
        <end position="297"/>
    </location>
</feature>
<evidence type="ECO:0000256" key="12">
    <source>
        <dbReference type="ARBA" id="ARBA00023180"/>
    </source>
</evidence>
<dbReference type="PANTHER" id="PTHR45620">
    <property type="entry name" value="PDF RECEPTOR-LIKE PROTEIN-RELATED"/>
    <property type="match status" value="1"/>
</dbReference>
<dbReference type="FunCoup" id="A0A5F4WC28">
    <property type="interactions" value="439"/>
</dbReference>
<comment type="subunit">
    <text evidence="17">Homodimer in the absence of bound ligand. Peptide hormone binding leads to dissociation of the homodimer.</text>
</comment>
<dbReference type="PROSITE" id="PS50227">
    <property type="entry name" value="G_PROTEIN_RECEP_F2_3"/>
    <property type="match status" value="1"/>
</dbReference>
<dbReference type="GO" id="GO:0007166">
    <property type="term" value="P:cell surface receptor signaling pathway"/>
    <property type="evidence" value="ECO:0007669"/>
    <property type="project" value="InterPro"/>
</dbReference>
<keyword evidence="11" id="KW-0675">Receptor</keyword>
<dbReference type="GO" id="GO:0005886">
    <property type="term" value="C:plasma membrane"/>
    <property type="evidence" value="ECO:0007669"/>
    <property type="project" value="UniProtKB-SubCell"/>
</dbReference>
<feature type="compositionally biased region" description="Basic and acidic residues" evidence="18">
    <location>
        <begin position="274"/>
        <end position="289"/>
    </location>
</feature>
<dbReference type="GO" id="GO:0005829">
    <property type="term" value="C:cytosol"/>
    <property type="evidence" value="ECO:0007669"/>
    <property type="project" value="Ensembl"/>
</dbReference>
<dbReference type="InterPro" id="IPR001879">
    <property type="entry name" value="GPCR_2_extracellular_dom"/>
</dbReference>
<dbReference type="PROSITE" id="PS00649">
    <property type="entry name" value="G_PROTEIN_RECEP_F2_1"/>
    <property type="match status" value="1"/>
</dbReference>
<keyword evidence="9 19" id="KW-0472">Membrane</keyword>
<proteinExistence type="inferred from homology"/>
<evidence type="ECO:0000256" key="1">
    <source>
        <dbReference type="ARBA" id="ARBA00004651"/>
    </source>
</evidence>
<feature type="transmembrane region" description="Helical" evidence="19">
    <location>
        <begin position="29"/>
        <end position="47"/>
    </location>
</feature>
<accession>A0A5F4WC28</accession>
<evidence type="ECO:0000256" key="14">
    <source>
        <dbReference type="ARBA" id="ARBA00030334"/>
    </source>
</evidence>
<dbReference type="GO" id="GO:0008284">
    <property type="term" value="P:positive regulation of cell population proliferation"/>
    <property type="evidence" value="ECO:0007669"/>
    <property type="project" value="Ensembl"/>
</dbReference>
<dbReference type="SMART" id="SM00008">
    <property type="entry name" value="HormR"/>
    <property type="match status" value="1"/>
</dbReference>
<dbReference type="GO" id="GO:0004991">
    <property type="term" value="F:parathyroid hormone receptor activity"/>
    <property type="evidence" value="ECO:0007669"/>
    <property type="project" value="Ensembl"/>
</dbReference>
<dbReference type="GO" id="GO:0008528">
    <property type="term" value="F:G protein-coupled peptide receptor activity"/>
    <property type="evidence" value="ECO:0007669"/>
    <property type="project" value="TreeGrafter"/>
</dbReference>
<feature type="transmembrane region" description="Helical" evidence="19">
    <location>
        <begin position="515"/>
        <end position="534"/>
    </location>
</feature>
<dbReference type="GO" id="GO:0042803">
    <property type="term" value="F:protein homodimerization activity"/>
    <property type="evidence" value="ECO:0007669"/>
    <property type="project" value="Ensembl"/>
</dbReference>
<dbReference type="InterPro" id="IPR017981">
    <property type="entry name" value="GPCR_2-like_7TM"/>
</dbReference>
<dbReference type="PROSITE" id="PS00650">
    <property type="entry name" value="G_PROTEIN_RECEP_F2_2"/>
    <property type="match status" value="1"/>
</dbReference>
<keyword evidence="6" id="KW-0732">Signal</keyword>
<evidence type="ECO:0000256" key="4">
    <source>
        <dbReference type="ARBA" id="ARBA00022475"/>
    </source>
</evidence>
<keyword evidence="7 19" id="KW-1133">Transmembrane helix</keyword>
<evidence type="ECO:0000256" key="18">
    <source>
        <dbReference type="SAM" id="MobiDB-lite"/>
    </source>
</evidence>
<keyword evidence="10" id="KW-1015">Disulfide bond</keyword>
<keyword evidence="12" id="KW-0325">Glycoprotein</keyword>
<evidence type="ECO:0000313" key="23">
    <source>
        <dbReference type="Proteomes" id="UP000008225"/>
    </source>
</evidence>
<dbReference type="Gene3D" id="4.10.1240.10">
    <property type="entry name" value="GPCR, family 2, extracellular hormone receptor domain"/>
    <property type="match status" value="1"/>
</dbReference>
<dbReference type="PRINTS" id="PR02045">
    <property type="entry name" value="F138DOMAIN"/>
</dbReference>
<evidence type="ECO:0000256" key="13">
    <source>
        <dbReference type="ARBA" id="ARBA00023224"/>
    </source>
</evidence>
<dbReference type="SUPFAM" id="SSF111418">
    <property type="entry name" value="Hormone receptor domain"/>
    <property type="match status" value="1"/>
</dbReference>
<feature type="transmembrane region" description="Helical" evidence="19">
    <location>
        <begin position="554"/>
        <end position="577"/>
    </location>
</feature>
<feature type="transmembrane region" description="Helical" evidence="19">
    <location>
        <begin position="638"/>
        <end position="658"/>
    </location>
</feature>
<feature type="region of interest" description="Disordered" evidence="18">
    <location>
        <begin position="747"/>
        <end position="785"/>
    </location>
</feature>
<sequence length="785" mass="86328">MITSLHSRQGRCGSCEPHIQGPGKGMGGLLCPLFFFFFFEIFDFFFLKTGFHHIGQAGLELLTSGDPPASTSQSARITGVSHRAWPLSTLDCTTLLLSSPPASLPAQHSGQTSFSLCDLPIDTSTPVCFHHAPPGGAFTAAWPWPPLLSPGWDSPPLLSYPSLAPAPLAGPALPWCSLPSQPQGASSTSSYYFTWQALHTLLNVSSPILRSPNSLRVSRAGDNPLCTKRESECPGSPVVAQLTAIIPILVSPADIMESDKGWTSASTSGKPRKDKPSGKLYPESEDKEAPTGSRHQGRPCLPEWDHILCWPLGAPGEVVAVPCPDYIYDFNHKGHAYRRCDRNGSWELVPGHNRTWANYSECVKFLTNETREREVFDRLGMIYTVGYSVSLASLTVAVLILAYFRRLHCTRNYIHMHLFLSFMLRAVSIFVKDAVLYSGATLDEAERLTEEELRAIAQAPPPPAAAAAGYAGCRVAVTFFLYFLATNYYWLLVEGLYLHSLIFMAFFSEKKYLRGFTVFGWGLPAVFVAVWVSVRATLANTGCWDLSSGNKKWIIQVPILASIVLNFILFINIVRVLATKLRETNAGRCDTRQQYRKLLKSTLVLMPLFGVHYVVFMATPYTEVSGTLWQVQMHYEMLFNSFQGFFVAIIYCFCNGEVQAEIKKSWSRWTLALDFKRKARSGSSSYSYGPMVSHTSVTNFGPRVGLGLPLSPRLLPAATTNGHAQLPGHAKPGAPALEALETTPPAMAASKDDGFLNGSCSGLDEDASGPERPPALLQEEWETVM</sequence>
<dbReference type="GO" id="GO:0007189">
    <property type="term" value="P:adenylate cyclase-activating G protein-coupled receptor signaling pathway"/>
    <property type="evidence" value="ECO:0007669"/>
    <property type="project" value="Ensembl"/>
</dbReference>
<feature type="transmembrane region" description="Helical" evidence="19">
    <location>
        <begin position="416"/>
        <end position="437"/>
    </location>
</feature>
<feature type="transmembrane region" description="Helical" evidence="19">
    <location>
        <begin position="381"/>
        <end position="404"/>
    </location>
</feature>
<keyword evidence="8" id="KW-0297">G-protein coupled receptor</keyword>
<evidence type="ECO:0000313" key="22">
    <source>
        <dbReference type="Ensembl" id="ENSCJAP00000075233.2"/>
    </source>
</evidence>
<dbReference type="InterPro" id="IPR036445">
    <property type="entry name" value="GPCR_2_extracell_dom_sf"/>
</dbReference>
<evidence type="ECO:0000259" key="20">
    <source>
        <dbReference type="PROSITE" id="PS50227"/>
    </source>
</evidence>
<evidence type="ECO:0000256" key="5">
    <source>
        <dbReference type="ARBA" id="ARBA00022692"/>
    </source>
</evidence>
<dbReference type="GO" id="GO:0008285">
    <property type="term" value="P:negative regulation of cell population proliferation"/>
    <property type="evidence" value="ECO:0007669"/>
    <property type="project" value="Ensembl"/>
</dbReference>
<evidence type="ECO:0000256" key="10">
    <source>
        <dbReference type="ARBA" id="ARBA00023157"/>
    </source>
</evidence>
<dbReference type="GO" id="GO:0006874">
    <property type="term" value="P:intracellular calcium ion homeostasis"/>
    <property type="evidence" value="ECO:0007669"/>
    <property type="project" value="Ensembl"/>
</dbReference>
<evidence type="ECO:0000256" key="16">
    <source>
        <dbReference type="ARBA" id="ARBA00093433"/>
    </source>
</evidence>
<dbReference type="GO" id="GO:0001701">
    <property type="term" value="P:in utero embryonic development"/>
    <property type="evidence" value="ECO:0007669"/>
    <property type="project" value="Ensembl"/>
</dbReference>
<dbReference type="GO" id="GO:0030282">
    <property type="term" value="P:bone mineralization"/>
    <property type="evidence" value="ECO:0007669"/>
    <property type="project" value="Ensembl"/>
</dbReference>
<dbReference type="GO" id="GO:0005730">
    <property type="term" value="C:nucleolus"/>
    <property type="evidence" value="ECO:0007669"/>
    <property type="project" value="Ensembl"/>
</dbReference>
<comment type="function">
    <text evidence="16">G-protein-coupled receptor for parathyroid hormone (PTH) and for parathyroid hormone-related peptide (PTHLH). Ligand binding causes a conformation change that triggers signaling via guanine nucleotide-binding proteins (G proteins) and modulates the activity of downstream effectors, such as adenylate cyclase (cAMP). PTH1R is coupled to G(s) G alpha proteins and mediates activation of adenylate cyclase activity. PTHLH dissociates from PTH1R more rapidly than PTH; as consequence, the cAMP response induced by PTHLH decays faster than the response induced by PTH.</text>
</comment>
<evidence type="ECO:0000256" key="8">
    <source>
        <dbReference type="ARBA" id="ARBA00023040"/>
    </source>
</evidence>
<dbReference type="Pfam" id="PF02793">
    <property type="entry name" value="HRM"/>
    <property type="match status" value="1"/>
</dbReference>
<dbReference type="GO" id="GO:0008283">
    <property type="term" value="P:cell population proliferation"/>
    <property type="evidence" value="ECO:0007669"/>
    <property type="project" value="Ensembl"/>
</dbReference>
<gene>
    <name evidence="22" type="primary">PTH1R</name>
</gene>
<dbReference type="STRING" id="9483.ENSCJAP00000075233"/>